<feature type="signal peptide" evidence="8">
    <location>
        <begin position="1"/>
        <end position="23"/>
    </location>
</feature>
<dbReference type="PANTHER" id="PTHR41533:SF2">
    <property type="entry name" value="BLR7131 PROTEIN"/>
    <property type="match status" value="1"/>
</dbReference>
<feature type="active site" description="Nucleophile" evidence="7">
    <location>
        <position position="365"/>
    </location>
</feature>
<dbReference type="PANTHER" id="PTHR41533">
    <property type="entry name" value="L,D-TRANSPEPTIDASE HI_1667-RELATED"/>
    <property type="match status" value="1"/>
</dbReference>
<sequence length="475" mass="52588">MTRFRLIFGTAMGAALCATSVLAQDNAPENLVPPEPAKVTEKLPDYRNKAPQQPATPSVDESFDDIRTSSREIVQQLPVYVREWSVPQAKKLLAFIPTVEAEGLSPADYRADELSAAIANGPGTTLDETASEIFVWLVEDLRDGRTPMDARRQWFVVDPDPDVLPSDRLLLTAVETGDIAGTLTALNPVSPDYARLKEELARTTDPAKRKLIRANMDRWRWLGRDLGKQYLLTNVPEYQLRLTVNNKIIKNYRVVVGKPGRTSTPQLAEMVEAVIFNPTWTVPQSIVKGEGLGAKVLNNPGWARANGYKATKGANGWVTVVQQPGPGNSLGLMKLDMPNEHAIFLHDTPAKALFNQDSRALSHGCIRVQGARELAMTMSMLGNAANRDELPAIQQEVSEITAGREYTRYPMAKQWPVYITYFTYGVDVNGNLTKFADIYDRDAPVLAALDAPRQSDRARQTSEEVVEIVDDLQTS</sequence>
<evidence type="ECO:0000256" key="3">
    <source>
        <dbReference type="ARBA" id="ARBA00022679"/>
    </source>
</evidence>
<dbReference type="InterPro" id="IPR005490">
    <property type="entry name" value="LD_TPept_cat_dom"/>
</dbReference>
<keyword evidence="11" id="KW-1185">Reference proteome</keyword>
<evidence type="ECO:0000256" key="6">
    <source>
        <dbReference type="ARBA" id="ARBA00023316"/>
    </source>
</evidence>
<feature type="active site" description="Proton donor/acceptor" evidence="7">
    <location>
        <position position="346"/>
    </location>
</feature>
<accession>A0ABS7JD44</accession>
<dbReference type="InterPro" id="IPR052905">
    <property type="entry name" value="LD-transpeptidase_YkuD-like"/>
</dbReference>
<evidence type="ECO:0000313" key="11">
    <source>
        <dbReference type="Proteomes" id="UP000776651"/>
    </source>
</evidence>
<evidence type="ECO:0000256" key="7">
    <source>
        <dbReference type="PROSITE-ProRule" id="PRU01373"/>
    </source>
</evidence>
<comment type="pathway">
    <text evidence="1 7">Cell wall biogenesis; peptidoglycan biosynthesis.</text>
</comment>
<evidence type="ECO:0000313" key="10">
    <source>
        <dbReference type="EMBL" id="MBX7487856.1"/>
    </source>
</evidence>
<comment type="caution">
    <text evidence="10">The sequence shown here is derived from an EMBL/GenBank/DDBJ whole genome shotgun (WGS) entry which is preliminary data.</text>
</comment>
<dbReference type="EMBL" id="JAIGNQ010000001">
    <property type="protein sequence ID" value="MBX7487856.1"/>
    <property type="molecule type" value="Genomic_DNA"/>
</dbReference>
<evidence type="ECO:0000256" key="5">
    <source>
        <dbReference type="ARBA" id="ARBA00022984"/>
    </source>
</evidence>
<keyword evidence="5 7" id="KW-0573">Peptidoglycan synthesis</keyword>
<comment type="similarity">
    <text evidence="2">Belongs to the YkuD family.</text>
</comment>
<evidence type="ECO:0000256" key="1">
    <source>
        <dbReference type="ARBA" id="ARBA00004752"/>
    </source>
</evidence>
<dbReference type="SUPFAM" id="SSF141523">
    <property type="entry name" value="L,D-transpeptidase catalytic domain-like"/>
    <property type="match status" value="1"/>
</dbReference>
<dbReference type="Pfam" id="PF20142">
    <property type="entry name" value="Scaffold"/>
    <property type="match status" value="1"/>
</dbReference>
<organism evidence="10 11">
    <name type="scientific">Qipengyuania pacifica</name>
    <dbReference type="NCBI Taxonomy" id="2860199"/>
    <lineage>
        <taxon>Bacteria</taxon>
        <taxon>Pseudomonadati</taxon>
        <taxon>Pseudomonadota</taxon>
        <taxon>Alphaproteobacteria</taxon>
        <taxon>Sphingomonadales</taxon>
        <taxon>Erythrobacteraceae</taxon>
        <taxon>Qipengyuania</taxon>
    </lineage>
</organism>
<reference evidence="10 11" key="1">
    <citation type="submission" date="2021-08" db="EMBL/GenBank/DDBJ databases">
        <title>Comparative Genomics Analysis of the Genus Qipengyuania Reveals Extensive Genetic Diversity and Metabolic Versatility, Including the Description of Fifteen Novel Species.</title>
        <authorList>
            <person name="Liu Y."/>
        </authorList>
    </citation>
    <scope>NUCLEOTIDE SEQUENCE [LARGE SCALE GENOMIC DNA]</scope>
    <source>
        <strain evidence="10 11">GH25</strain>
    </source>
</reference>
<evidence type="ECO:0000256" key="8">
    <source>
        <dbReference type="SAM" id="SignalP"/>
    </source>
</evidence>
<dbReference type="Gene3D" id="2.40.440.10">
    <property type="entry name" value="L,D-transpeptidase catalytic domain-like"/>
    <property type="match status" value="1"/>
</dbReference>
<feature type="chain" id="PRO_5046072513" evidence="8">
    <location>
        <begin position="24"/>
        <end position="475"/>
    </location>
</feature>
<evidence type="ECO:0000256" key="4">
    <source>
        <dbReference type="ARBA" id="ARBA00022960"/>
    </source>
</evidence>
<dbReference type="CDD" id="cd16913">
    <property type="entry name" value="YkuD_like"/>
    <property type="match status" value="1"/>
</dbReference>
<dbReference type="InterPro" id="IPR038063">
    <property type="entry name" value="Transpep_catalytic_dom"/>
</dbReference>
<keyword evidence="4 7" id="KW-0133">Cell shape</keyword>
<gene>
    <name evidence="10" type="ORF">K3177_04955</name>
</gene>
<dbReference type="Proteomes" id="UP000776651">
    <property type="component" value="Unassembled WGS sequence"/>
</dbReference>
<dbReference type="InterPro" id="IPR045380">
    <property type="entry name" value="LD_TPept_scaffold_dom"/>
</dbReference>
<protein>
    <submittedName>
        <fullName evidence="10">L,D-transpeptidase family protein</fullName>
    </submittedName>
</protein>
<dbReference type="PROSITE" id="PS52029">
    <property type="entry name" value="LD_TPASE"/>
    <property type="match status" value="1"/>
</dbReference>
<keyword evidence="6 7" id="KW-0961">Cell wall biogenesis/degradation</keyword>
<proteinExistence type="inferred from homology"/>
<dbReference type="RefSeq" id="WP_221597354.1">
    <property type="nucleotide sequence ID" value="NZ_JAIGNQ010000001.1"/>
</dbReference>
<keyword evidence="3" id="KW-0808">Transferase</keyword>
<name>A0ABS7JD44_9SPHN</name>
<keyword evidence="8" id="KW-0732">Signal</keyword>
<feature type="domain" description="L,D-TPase catalytic" evidence="9">
    <location>
        <begin position="229"/>
        <end position="388"/>
    </location>
</feature>
<dbReference type="Pfam" id="PF03734">
    <property type="entry name" value="YkuD"/>
    <property type="match status" value="1"/>
</dbReference>
<evidence type="ECO:0000259" key="9">
    <source>
        <dbReference type="PROSITE" id="PS52029"/>
    </source>
</evidence>
<evidence type="ECO:0000256" key="2">
    <source>
        <dbReference type="ARBA" id="ARBA00005992"/>
    </source>
</evidence>